<reference evidence="1 2" key="1">
    <citation type="journal article" date="2016" name="Nat. Commun.">
        <title>Thousands of microbial genomes shed light on interconnected biogeochemical processes in an aquifer system.</title>
        <authorList>
            <person name="Anantharaman K."/>
            <person name="Brown C.T."/>
            <person name="Hug L.A."/>
            <person name="Sharon I."/>
            <person name="Castelle C.J."/>
            <person name="Probst A.J."/>
            <person name="Thomas B.C."/>
            <person name="Singh A."/>
            <person name="Wilkins M.J."/>
            <person name="Karaoz U."/>
            <person name="Brodie E.L."/>
            <person name="Williams K.H."/>
            <person name="Hubbard S.S."/>
            <person name="Banfield J.F."/>
        </authorList>
    </citation>
    <scope>NUCLEOTIDE SEQUENCE [LARGE SCALE GENOMIC DNA]</scope>
</reference>
<sequence length="248" mass="28287">MAMSMRRLLITLVSILIGLAIMLYSCGCAGPNGQNVCKSDSCRQTVRLDQRLDPGNLDGYDVETYTLQVLEKPYQNRFSGKEIPFLVEMRYQYDGRSYTVTMLPVRHQDGSFSGRVPRYTEEVEFIVRRDMKERACSNLAYESYCGPVRLSHSDGQAKELEERRVIMEAQMSSAVETEQEVRFSPELEKQLGAEEVAKLKAEMSGERFPDECDGRGTMLHTLSSVRKPLWSPVVCKYRAADSWQLQNP</sequence>
<dbReference type="EMBL" id="MFRA01000001">
    <property type="protein sequence ID" value="OGH93381.1"/>
    <property type="molecule type" value="Genomic_DNA"/>
</dbReference>
<proteinExistence type="predicted"/>
<protein>
    <submittedName>
        <fullName evidence="1">Uncharacterized protein</fullName>
    </submittedName>
</protein>
<accession>A0A1F6PB45</accession>
<dbReference type="AlphaFoldDB" id="A0A1F6PB45"/>
<comment type="caution">
    <text evidence="1">The sequence shown here is derived from an EMBL/GenBank/DDBJ whole genome shotgun (WGS) entry which is preliminary data.</text>
</comment>
<organism evidence="1 2">
    <name type="scientific">Candidatus Magasanikbacteria bacterium RIFOXYD1_FULL_40_23</name>
    <dbReference type="NCBI Taxonomy" id="1798705"/>
    <lineage>
        <taxon>Bacteria</taxon>
        <taxon>Candidatus Magasanikiibacteriota</taxon>
    </lineage>
</organism>
<evidence type="ECO:0000313" key="1">
    <source>
        <dbReference type="EMBL" id="OGH93381.1"/>
    </source>
</evidence>
<name>A0A1F6PB45_9BACT</name>
<evidence type="ECO:0000313" key="2">
    <source>
        <dbReference type="Proteomes" id="UP000176634"/>
    </source>
</evidence>
<dbReference type="PROSITE" id="PS51257">
    <property type="entry name" value="PROKAR_LIPOPROTEIN"/>
    <property type="match status" value="1"/>
</dbReference>
<gene>
    <name evidence="1" type="ORF">A2563_02105</name>
</gene>
<dbReference type="Proteomes" id="UP000176634">
    <property type="component" value="Unassembled WGS sequence"/>
</dbReference>